<dbReference type="InterPro" id="IPR046348">
    <property type="entry name" value="SIS_dom_sf"/>
</dbReference>
<dbReference type="Pfam" id="PF01380">
    <property type="entry name" value="SIS"/>
    <property type="match status" value="1"/>
</dbReference>
<dbReference type="InterPro" id="IPR017552">
    <property type="entry name" value="PHI/rmpB"/>
</dbReference>
<comment type="similarity">
    <text evidence="1">Belongs to the SIS family. PHI subfamily.</text>
</comment>
<dbReference type="PANTHER" id="PTHR43443">
    <property type="entry name" value="3-HEXULOSE-6-PHOSPHATE ISOMERASE"/>
    <property type="match status" value="1"/>
</dbReference>
<dbReference type="Proteomes" id="UP000199427">
    <property type="component" value="Unassembled WGS sequence"/>
</dbReference>
<evidence type="ECO:0000313" key="4">
    <source>
        <dbReference type="Proteomes" id="UP000199427"/>
    </source>
</evidence>
<dbReference type="GO" id="GO:1901135">
    <property type="term" value="P:carbohydrate derivative metabolic process"/>
    <property type="evidence" value="ECO:0007669"/>
    <property type="project" value="InterPro"/>
</dbReference>
<evidence type="ECO:0000256" key="1">
    <source>
        <dbReference type="ARBA" id="ARBA00009235"/>
    </source>
</evidence>
<dbReference type="PROSITE" id="PS51464">
    <property type="entry name" value="SIS"/>
    <property type="match status" value="1"/>
</dbReference>
<feature type="domain" description="SIS" evidence="2">
    <location>
        <begin position="27"/>
        <end position="169"/>
    </location>
</feature>
<name>A0A1H9HNY7_9BACI</name>
<dbReference type="NCBIfam" id="TIGR03127">
    <property type="entry name" value="RuMP_HxlB"/>
    <property type="match status" value="1"/>
</dbReference>
<keyword evidence="4" id="KW-1185">Reference proteome</keyword>
<dbReference type="CDD" id="cd05005">
    <property type="entry name" value="SIS_PHI"/>
    <property type="match status" value="1"/>
</dbReference>
<keyword evidence="3" id="KW-0413">Isomerase</keyword>
<gene>
    <name evidence="3" type="ORF">SAMN05216362_12024</name>
</gene>
<dbReference type="RefSeq" id="WP_091773846.1">
    <property type="nucleotide sequence ID" value="NZ_FOES01000020.1"/>
</dbReference>
<evidence type="ECO:0000313" key="3">
    <source>
        <dbReference type="EMBL" id="SEQ64059.1"/>
    </source>
</evidence>
<accession>A0A1H9HNY7</accession>
<dbReference type="SUPFAM" id="SSF53697">
    <property type="entry name" value="SIS domain"/>
    <property type="match status" value="1"/>
</dbReference>
<dbReference type="PANTHER" id="PTHR43443:SF1">
    <property type="entry name" value="3-HEXULOSE-6-PHOSPHATE ISOMERASE"/>
    <property type="match status" value="1"/>
</dbReference>
<dbReference type="OrthoDB" id="9797832at2"/>
<sequence length="183" mass="19879">MKEHLSTILKELESVLSGADTYSAEKLAEKINRVDRVFIAGNGRSGLAGKMFAMRLMHIGYKAYVVGETITPSISGDDLLIIISGSGKTQTLAHFAKKANEVNSEIALLTTNTDSPIASESDLVIEVPAVTKATAHERATIQPLGSQFDQSAHLLLDGIIVYLLEHLTKEDHEALQKKHTNLE</sequence>
<dbReference type="STRING" id="571933.SAMN05216362_12024"/>
<evidence type="ECO:0000259" key="2">
    <source>
        <dbReference type="PROSITE" id="PS51464"/>
    </source>
</evidence>
<dbReference type="GO" id="GO:0016853">
    <property type="term" value="F:isomerase activity"/>
    <property type="evidence" value="ECO:0007669"/>
    <property type="project" value="UniProtKB-KW"/>
</dbReference>
<protein>
    <submittedName>
        <fullName evidence="3">6-phospho-3-hexuloisomerase</fullName>
    </submittedName>
</protein>
<dbReference type="AlphaFoldDB" id="A0A1H9HNY7"/>
<reference evidence="3 4" key="1">
    <citation type="submission" date="2016-10" db="EMBL/GenBank/DDBJ databases">
        <authorList>
            <person name="de Groot N.N."/>
        </authorList>
    </citation>
    <scope>NUCLEOTIDE SEQUENCE [LARGE SCALE GENOMIC DNA]</scope>
    <source>
        <strain evidence="3 4">DSM 21633</strain>
    </source>
</reference>
<proteinExistence type="inferred from homology"/>
<dbReference type="Gene3D" id="3.40.50.10490">
    <property type="entry name" value="Glucose-6-phosphate isomerase like protein, domain 1"/>
    <property type="match status" value="1"/>
</dbReference>
<organism evidence="3 4">
    <name type="scientific">Piscibacillus halophilus</name>
    <dbReference type="NCBI Taxonomy" id="571933"/>
    <lineage>
        <taxon>Bacteria</taxon>
        <taxon>Bacillati</taxon>
        <taxon>Bacillota</taxon>
        <taxon>Bacilli</taxon>
        <taxon>Bacillales</taxon>
        <taxon>Bacillaceae</taxon>
        <taxon>Piscibacillus</taxon>
    </lineage>
</organism>
<dbReference type="EMBL" id="FOES01000020">
    <property type="protein sequence ID" value="SEQ64059.1"/>
    <property type="molecule type" value="Genomic_DNA"/>
</dbReference>
<dbReference type="InterPro" id="IPR001347">
    <property type="entry name" value="SIS_dom"/>
</dbReference>
<dbReference type="GO" id="GO:0097367">
    <property type="term" value="F:carbohydrate derivative binding"/>
    <property type="evidence" value="ECO:0007669"/>
    <property type="project" value="InterPro"/>
</dbReference>